<gene>
    <name evidence="3" type="ordered locus">RER_42380</name>
</gene>
<organism evidence="3 4">
    <name type="scientific">Rhodococcus erythropolis (strain PR4 / NBRC 100887)</name>
    <dbReference type="NCBI Taxonomy" id="234621"/>
    <lineage>
        <taxon>Bacteria</taxon>
        <taxon>Bacillati</taxon>
        <taxon>Actinomycetota</taxon>
        <taxon>Actinomycetes</taxon>
        <taxon>Mycobacteriales</taxon>
        <taxon>Nocardiaceae</taxon>
        <taxon>Rhodococcus</taxon>
        <taxon>Rhodococcus erythropolis group</taxon>
    </lineage>
</organism>
<feature type="region of interest" description="Disordered" evidence="1">
    <location>
        <begin position="100"/>
        <end position="121"/>
    </location>
</feature>
<keyword evidence="2" id="KW-0472">Membrane</keyword>
<reference evidence="3 4" key="2">
    <citation type="journal article" date="2006" name="Environ. Microbiol.">
        <title>Sequence analysis of three plasmids harboured in Rhodococcus erythropolis strain PR4.</title>
        <authorList>
            <person name="Sekine M."/>
            <person name="Tanikawa S."/>
            <person name="Omata S."/>
            <person name="Saito M."/>
            <person name="Fujisawa T."/>
            <person name="Tsukatani N."/>
            <person name="Tajima T."/>
            <person name="Sekigawa T."/>
            <person name="Kosugi H."/>
            <person name="Matsuo Y."/>
            <person name="Nishiko R."/>
            <person name="Imamura K."/>
            <person name="Ito M."/>
            <person name="Narita H."/>
            <person name="Tago S."/>
            <person name="Fujita N."/>
            <person name="Harayama S."/>
        </authorList>
    </citation>
    <scope>NUCLEOTIDE SEQUENCE [LARGE SCALE GENOMIC DNA]</scope>
    <source>
        <strain evidence="4">PR4 / NBRC 100887</strain>
    </source>
</reference>
<dbReference type="Pfam" id="PF14030">
    <property type="entry name" value="DUF4245"/>
    <property type="match status" value="1"/>
</dbReference>
<proteinExistence type="predicted"/>
<dbReference type="HOGENOM" id="CLU_095244_0_1_11"/>
<dbReference type="Proteomes" id="UP000002204">
    <property type="component" value="Chromosome"/>
</dbReference>
<keyword evidence="2" id="KW-0812">Transmembrane</keyword>
<accession>C1A2W1</accession>
<evidence type="ECO:0008006" key="5">
    <source>
        <dbReference type="Google" id="ProtNLM"/>
    </source>
</evidence>
<feature type="transmembrane region" description="Helical" evidence="2">
    <location>
        <begin position="46"/>
        <end position="63"/>
    </location>
</feature>
<dbReference type="KEGG" id="rer:RER_42380"/>
<reference evidence="4" key="1">
    <citation type="submission" date="2005-03" db="EMBL/GenBank/DDBJ databases">
        <title>Comparison of the complete genome sequences of Rhodococcus erythropolis PR4 and Rhodococcus opacus B4.</title>
        <authorList>
            <person name="Takarada H."/>
            <person name="Sekine M."/>
            <person name="Hosoyama A."/>
            <person name="Yamada R."/>
            <person name="Fujisawa T."/>
            <person name="Omata S."/>
            <person name="Shimizu A."/>
            <person name="Tsukatani N."/>
            <person name="Tanikawa S."/>
            <person name="Fujita N."/>
            <person name="Harayama S."/>
        </authorList>
    </citation>
    <scope>NUCLEOTIDE SEQUENCE [LARGE SCALE GENOMIC DNA]</scope>
    <source>
        <strain evidence="4">PR4 / NBRC 100887</strain>
    </source>
</reference>
<dbReference type="eggNOG" id="ENOG50330AZ">
    <property type="taxonomic scope" value="Bacteria"/>
</dbReference>
<evidence type="ECO:0000313" key="4">
    <source>
        <dbReference type="Proteomes" id="UP000002204"/>
    </source>
</evidence>
<keyword evidence="2" id="KW-1133">Transmembrane helix</keyword>
<evidence type="ECO:0000256" key="1">
    <source>
        <dbReference type="SAM" id="MobiDB-lite"/>
    </source>
</evidence>
<dbReference type="EMBL" id="AP008957">
    <property type="protein sequence ID" value="BAH34946.1"/>
    <property type="molecule type" value="Genomic_DNA"/>
</dbReference>
<dbReference type="InterPro" id="IPR025339">
    <property type="entry name" value="DUF4245"/>
</dbReference>
<name>C1A2W1_RHOE4</name>
<dbReference type="AlphaFoldDB" id="C1A2W1"/>
<protein>
    <recommendedName>
        <fullName evidence="5">DUF4245 domain-containing protein</fullName>
    </recommendedName>
</protein>
<evidence type="ECO:0000256" key="2">
    <source>
        <dbReference type="SAM" id="Phobius"/>
    </source>
</evidence>
<evidence type="ECO:0000313" key="3">
    <source>
        <dbReference type="EMBL" id="BAH34946.1"/>
    </source>
</evidence>
<sequence>MRCRVAAATFCLARRGPGIVSTAQYLDTGGVASKKPRILEDNKDMVWSLVPLVLFCIIIAGIASQCTFSPGGPTQGPIPSVDVDAALNYDAKELGFPIRNPGVPDGWTPNSGSRKIISGDGGGDSSTVGFITTSGRYIQLTQSNAEEFPLVSHVAGGQRFATGVETVGADTWNVFGGEGVESIWVTDVGDVRLLLTGAATPDEFRILAEKVGAAQPITP</sequence>